<dbReference type="InterPro" id="IPR013785">
    <property type="entry name" value="Aldolase_TIM"/>
</dbReference>
<evidence type="ECO:0000256" key="1">
    <source>
        <dbReference type="SAM" id="MobiDB-lite"/>
    </source>
</evidence>
<dbReference type="InterPro" id="IPR004352">
    <property type="entry name" value="GH114_TIM-barrel"/>
</dbReference>
<proteinExistence type="predicted"/>
<dbReference type="PANTHER" id="PTHR35273">
    <property type="entry name" value="ALPHA-1,4 POLYGALACTOSAMINIDASE, PUTATIVE (AFU_ORTHOLOGUE AFUA_3G07890)-RELATED"/>
    <property type="match status" value="1"/>
</dbReference>
<dbReference type="InterPro" id="IPR017853">
    <property type="entry name" value="GH"/>
</dbReference>
<dbReference type="Proteomes" id="UP000327000">
    <property type="component" value="Unassembled WGS sequence"/>
</dbReference>
<keyword evidence="4" id="KW-1185">Reference proteome</keyword>
<dbReference type="Pfam" id="PF03537">
    <property type="entry name" value="Glyco_hydro_114"/>
    <property type="match status" value="1"/>
</dbReference>
<name>A0A5N5W4Q7_STRMB</name>
<dbReference type="SUPFAM" id="SSF51445">
    <property type="entry name" value="(Trans)glycosidases"/>
    <property type="match status" value="1"/>
</dbReference>
<protein>
    <submittedName>
        <fullName evidence="3">Endo alpha-1,4 polygalactosaminidase</fullName>
    </submittedName>
</protein>
<feature type="compositionally biased region" description="Low complexity" evidence="1">
    <location>
        <begin position="105"/>
        <end position="124"/>
    </location>
</feature>
<feature type="compositionally biased region" description="Basic and acidic residues" evidence="1">
    <location>
        <begin position="1"/>
        <end position="12"/>
    </location>
</feature>
<evidence type="ECO:0000259" key="2">
    <source>
        <dbReference type="Pfam" id="PF03537"/>
    </source>
</evidence>
<feature type="region of interest" description="Disordered" evidence="1">
    <location>
        <begin position="56"/>
        <end position="141"/>
    </location>
</feature>
<reference evidence="3 4" key="1">
    <citation type="journal article" date="2019" name="Microb. Cell Fact.">
        <title>Exploring novel herbicidin analogues by transcriptional regulator overexpression and MS/MS molecular networking.</title>
        <authorList>
            <person name="Shi Y."/>
            <person name="Gu R."/>
            <person name="Li Y."/>
            <person name="Wang X."/>
            <person name="Ren W."/>
            <person name="Li X."/>
            <person name="Wang L."/>
            <person name="Xie Y."/>
            <person name="Hong B."/>
        </authorList>
    </citation>
    <scope>NUCLEOTIDE SEQUENCE [LARGE SCALE GENOMIC DNA]</scope>
    <source>
        <strain evidence="3 4">US-43</strain>
    </source>
</reference>
<evidence type="ECO:0000313" key="4">
    <source>
        <dbReference type="Proteomes" id="UP000327000"/>
    </source>
</evidence>
<dbReference type="OrthoDB" id="319933at2"/>
<evidence type="ECO:0000313" key="3">
    <source>
        <dbReference type="EMBL" id="KAB7839958.1"/>
    </source>
</evidence>
<accession>A0A5N5W4Q7</accession>
<dbReference type="EMBL" id="VOKX01000069">
    <property type="protein sequence ID" value="KAB7839958.1"/>
    <property type="molecule type" value="Genomic_DNA"/>
</dbReference>
<dbReference type="RefSeq" id="WP_152264517.1">
    <property type="nucleotide sequence ID" value="NZ_VOKX01000069.1"/>
</dbReference>
<gene>
    <name evidence="3" type="ORF">FRZ00_20790</name>
</gene>
<dbReference type="Gene3D" id="3.20.20.70">
    <property type="entry name" value="Aldolase class I"/>
    <property type="match status" value="1"/>
</dbReference>
<feature type="domain" description="Glycoside-hydrolase family GH114 TIM-barrel" evidence="2">
    <location>
        <begin position="140"/>
        <end position="359"/>
    </location>
</feature>
<sequence>MADRTTAERLETARLNSGLPGAARPEPGGPRRRGARRALGAGALTAAALLVVAGCSGSGSEDEDQADGPERDGRSSASAQPRPGHRDTAPGKPRRGTSPAPSRDTPSAGPSTPESASPSSPSSGKPADRAARWQPRPGTRWQWQLDGKVDTSVDVPVYDIDGFENDAATVERLHADGRKVVCYVNVGAYEDWRPDAKKFPKAVLGADNEGWKGEKWLDIRRLDVLEPIMAERFDMCRKKGFDAVEPDLTEGFRNETGFPLTAAHQLAFNRLIARLAHDRGMSVGLKNDLDQIPDLVGDFDFAVNEQCAEFGECDKLAPFVKRGKAVFHVEYKLDPGEFCGRTKDLGLSSMQKKLGLNSWRRPC</sequence>
<organism evidence="3 4">
    <name type="scientific">Streptomyces mobaraensis</name>
    <name type="common">Streptoverticillium mobaraense</name>
    <dbReference type="NCBI Taxonomy" id="35621"/>
    <lineage>
        <taxon>Bacteria</taxon>
        <taxon>Bacillati</taxon>
        <taxon>Actinomycetota</taxon>
        <taxon>Actinomycetes</taxon>
        <taxon>Kitasatosporales</taxon>
        <taxon>Streptomycetaceae</taxon>
        <taxon>Streptomyces</taxon>
    </lineage>
</organism>
<feature type="region of interest" description="Disordered" evidence="1">
    <location>
        <begin position="1"/>
        <end position="39"/>
    </location>
</feature>
<dbReference type="AlphaFoldDB" id="A0A5N5W4Q7"/>
<dbReference type="PANTHER" id="PTHR35273:SF2">
    <property type="entry name" value="ALPHA-GALACTOSIDASE"/>
    <property type="match status" value="1"/>
</dbReference>
<comment type="caution">
    <text evidence="3">The sequence shown here is derived from an EMBL/GenBank/DDBJ whole genome shotgun (WGS) entry which is preliminary data.</text>
</comment>